<proteinExistence type="predicted"/>
<dbReference type="Proteomes" id="UP000198951">
    <property type="component" value="Unassembled WGS sequence"/>
</dbReference>
<dbReference type="AlphaFoldDB" id="A0A1H3ZQ20"/>
<dbReference type="EMBL" id="FNRD01000003">
    <property type="protein sequence ID" value="SEA25866.1"/>
    <property type="molecule type" value="Genomic_DNA"/>
</dbReference>
<keyword evidence="1" id="KW-1133">Transmembrane helix</keyword>
<gene>
    <name evidence="2" type="ORF">SAMN05443667_10320</name>
</gene>
<reference evidence="3" key="1">
    <citation type="submission" date="2016-10" db="EMBL/GenBank/DDBJ databases">
        <authorList>
            <person name="Varghese N."/>
            <person name="Submissions S."/>
        </authorList>
    </citation>
    <scope>NUCLEOTIDE SEQUENCE [LARGE SCALE GENOMIC DNA]</scope>
    <source>
        <strain evidence="3">DSM 22376</strain>
    </source>
</reference>
<protein>
    <submittedName>
        <fullName evidence="2">VanZ like family protein</fullName>
    </submittedName>
</protein>
<evidence type="ECO:0000256" key="1">
    <source>
        <dbReference type="SAM" id="Phobius"/>
    </source>
</evidence>
<keyword evidence="1" id="KW-0812">Transmembrane</keyword>
<organism evidence="2 3">
    <name type="scientific">Flavobacterium gillisiae</name>
    <dbReference type="NCBI Taxonomy" id="150146"/>
    <lineage>
        <taxon>Bacteria</taxon>
        <taxon>Pseudomonadati</taxon>
        <taxon>Bacteroidota</taxon>
        <taxon>Flavobacteriia</taxon>
        <taxon>Flavobacteriales</taxon>
        <taxon>Flavobacteriaceae</taxon>
        <taxon>Flavobacterium</taxon>
    </lineage>
</organism>
<keyword evidence="1" id="KW-0472">Membrane</keyword>
<feature type="transmembrane region" description="Helical" evidence="1">
    <location>
        <begin position="85"/>
        <end position="107"/>
    </location>
</feature>
<feature type="transmembrane region" description="Helical" evidence="1">
    <location>
        <begin position="9"/>
        <end position="28"/>
    </location>
</feature>
<feature type="transmembrane region" description="Helical" evidence="1">
    <location>
        <begin position="113"/>
        <end position="133"/>
    </location>
</feature>
<feature type="transmembrane region" description="Helical" evidence="1">
    <location>
        <begin position="48"/>
        <end position="73"/>
    </location>
</feature>
<evidence type="ECO:0000313" key="2">
    <source>
        <dbReference type="EMBL" id="SEA25866.1"/>
    </source>
</evidence>
<keyword evidence="3" id="KW-1185">Reference proteome</keyword>
<name>A0A1H3ZQ20_9FLAO</name>
<accession>A0A1H3ZQ20</accession>
<dbReference type="NCBIfam" id="NF037970">
    <property type="entry name" value="vanZ_1"/>
    <property type="match status" value="1"/>
</dbReference>
<evidence type="ECO:0000313" key="3">
    <source>
        <dbReference type="Proteomes" id="UP000198951"/>
    </source>
</evidence>
<sequence length="138" mass="15899">MKSKWKAKGILFLFMVIISSILYFSWIPDPSLASESYLPLWLLDWSNFYFNLRTAVPFIVFGVLLELWFAVTLQSAKQKSKFYLWLRNSTIALALVCLAEGGQFFILNRHPDGMDVLFGVLGSQLGFLLYYILKKVIS</sequence>